<dbReference type="Proteomes" id="UP001500034">
    <property type="component" value="Unassembled WGS sequence"/>
</dbReference>
<gene>
    <name evidence="1" type="ORF">GCM10022384_05270</name>
</gene>
<proteinExistence type="predicted"/>
<accession>A0ABP7NW03</accession>
<organism evidence="1 2">
    <name type="scientific">Streptomyces marokkonensis</name>
    <dbReference type="NCBI Taxonomy" id="324855"/>
    <lineage>
        <taxon>Bacteria</taxon>
        <taxon>Bacillati</taxon>
        <taxon>Actinomycetota</taxon>
        <taxon>Actinomycetes</taxon>
        <taxon>Kitasatosporales</taxon>
        <taxon>Streptomycetaceae</taxon>
        <taxon>Streptomyces</taxon>
    </lineage>
</organism>
<name>A0ABP7NW03_9ACTN</name>
<comment type="caution">
    <text evidence="1">The sequence shown here is derived from an EMBL/GenBank/DDBJ whole genome shotgun (WGS) entry which is preliminary data.</text>
</comment>
<keyword evidence="2" id="KW-1185">Reference proteome</keyword>
<reference evidence="2" key="1">
    <citation type="journal article" date="2019" name="Int. J. Syst. Evol. Microbiol.">
        <title>The Global Catalogue of Microorganisms (GCM) 10K type strain sequencing project: providing services to taxonomists for standard genome sequencing and annotation.</title>
        <authorList>
            <consortium name="The Broad Institute Genomics Platform"/>
            <consortium name="The Broad Institute Genome Sequencing Center for Infectious Disease"/>
            <person name="Wu L."/>
            <person name="Ma J."/>
        </authorList>
    </citation>
    <scope>NUCLEOTIDE SEQUENCE [LARGE SCALE GENOMIC DNA]</scope>
    <source>
        <strain evidence="2">JCM 17027</strain>
    </source>
</reference>
<evidence type="ECO:0000313" key="2">
    <source>
        <dbReference type="Proteomes" id="UP001500034"/>
    </source>
</evidence>
<evidence type="ECO:0000313" key="1">
    <source>
        <dbReference type="EMBL" id="GAA3954814.1"/>
    </source>
</evidence>
<protein>
    <submittedName>
        <fullName evidence="1">Uncharacterized protein</fullName>
    </submittedName>
</protein>
<sequence>MVDVQFGLRQTGDEGVQIARDVGVDEVLWHGFLPGTAPRAGVGRRDTGDRLIGGSGIIVGRSHVGRPGTVA</sequence>
<dbReference type="EMBL" id="BAABCQ010000006">
    <property type="protein sequence ID" value="GAA3954814.1"/>
    <property type="molecule type" value="Genomic_DNA"/>
</dbReference>